<feature type="transmembrane region" description="Helical" evidence="1">
    <location>
        <begin position="55"/>
        <end position="80"/>
    </location>
</feature>
<accession>A0A1A9ZC64</accession>
<dbReference type="AlphaFoldDB" id="A0A1A9ZC64"/>
<evidence type="ECO:0000313" key="2">
    <source>
        <dbReference type="EnsemblMetazoa" id="GPAI010230-PA"/>
    </source>
</evidence>
<keyword evidence="3" id="KW-1185">Reference proteome</keyword>
<evidence type="ECO:0000313" key="3">
    <source>
        <dbReference type="Proteomes" id="UP000092445"/>
    </source>
</evidence>
<sequence>MIPLFVDYPAPTELSDDISRKTLKQRKDNIITFLNREGSDGGDDFLGRSRIYASACYIILLIIRGMTSTTKHVGVVIVIVDFDYDTGTVATLLLLMMTLMMLITMQSDVAISSDSKETARSLASDSRMHTGLSYYCPCLTLLFLLLFIILLVSSLINIEI</sequence>
<evidence type="ECO:0000256" key="1">
    <source>
        <dbReference type="SAM" id="Phobius"/>
    </source>
</evidence>
<organism evidence="2 3">
    <name type="scientific">Glossina pallidipes</name>
    <name type="common">Tsetse fly</name>
    <dbReference type="NCBI Taxonomy" id="7398"/>
    <lineage>
        <taxon>Eukaryota</taxon>
        <taxon>Metazoa</taxon>
        <taxon>Ecdysozoa</taxon>
        <taxon>Arthropoda</taxon>
        <taxon>Hexapoda</taxon>
        <taxon>Insecta</taxon>
        <taxon>Pterygota</taxon>
        <taxon>Neoptera</taxon>
        <taxon>Endopterygota</taxon>
        <taxon>Diptera</taxon>
        <taxon>Brachycera</taxon>
        <taxon>Muscomorpha</taxon>
        <taxon>Hippoboscoidea</taxon>
        <taxon>Glossinidae</taxon>
        <taxon>Glossina</taxon>
    </lineage>
</organism>
<keyword evidence="1" id="KW-0472">Membrane</keyword>
<feature type="transmembrane region" description="Helical" evidence="1">
    <location>
        <begin position="132"/>
        <end position="156"/>
    </location>
</feature>
<dbReference type="Proteomes" id="UP000092445">
    <property type="component" value="Unassembled WGS sequence"/>
</dbReference>
<keyword evidence="1" id="KW-0812">Transmembrane</keyword>
<reference evidence="3" key="1">
    <citation type="submission" date="2014-03" db="EMBL/GenBank/DDBJ databases">
        <authorList>
            <person name="Aksoy S."/>
            <person name="Warren W."/>
            <person name="Wilson R.K."/>
        </authorList>
    </citation>
    <scope>NUCLEOTIDE SEQUENCE [LARGE SCALE GENOMIC DNA]</scope>
    <source>
        <strain evidence="3">IAEA</strain>
    </source>
</reference>
<dbReference type="EnsemblMetazoa" id="GPAI010230-RA">
    <property type="protein sequence ID" value="GPAI010230-PA"/>
    <property type="gene ID" value="GPAI010230"/>
</dbReference>
<dbReference type="VEuPathDB" id="VectorBase:GPAI010230"/>
<feature type="transmembrane region" description="Helical" evidence="1">
    <location>
        <begin position="92"/>
        <end position="111"/>
    </location>
</feature>
<reference evidence="2" key="2">
    <citation type="submission" date="2020-05" db="UniProtKB">
        <authorList>
            <consortium name="EnsemblMetazoa"/>
        </authorList>
    </citation>
    <scope>IDENTIFICATION</scope>
    <source>
        <strain evidence="2">IAEA</strain>
    </source>
</reference>
<name>A0A1A9ZC64_GLOPL</name>
<proteinExistence type="predicted"/>
<keyword evidence="1" id="KW-1133">Transmembrane helix</keyword>
<protein>
    <submittedName>
        <fullName evidence="2">Uncharacterized protein</fullName>
    </submittedName>
</protein>